<dbReference type="OrthoDB" id="6247875at2759"/>
<keyword evidence="2" id="KW-1185">Reference proteome</keyword>
<dbReference type="SUPFAM" id="SSF47095">
    <property type="entry name" value="HMG-box"/>
    <property type="match status" value="1"/>
</dbReference>
<dbReference type="EMBL" id="QKYT01000252">
    <property type="protein sequence ID" value="RIA88693.1"/>
    <property type="molecule type" value="Genomic_DNA"/>
</dbReference>
<protein>
    <recommendedName>
        <fullName evidence="3">HMG box domain-containing protein</fullName>
    </recommendedName>
</protein>
<dbReference type="Gene3D" id="1.10.30.10">
    <property type="entry name" value="High mobility group box domain"/>
    <property type="match status" value="1"/>
</dbReference>
<dbReference type="AlphaFoldDB" id="A0A397SRD7"/>
<sequence>MINQKINDPSQTNLSRACVFIDSSNPSMPYQVIDSKVHPLIKIPFPPVIDPVDLIVQQSNTNNVPARAPNAFIIYRKAFIDAAHADGYHLPMRIMSSMASQSWELEPDMVKSEYRRLANEAFNLRNEMYPKSGCRRKRSKWNIVSFKNKNKTTKRRQKWNIVSFDQKKSNSSKNNSNNETKELIVENDQLDIEINQNTTSPIQSSFPSPNSQNESNKEDCFFDFNNIISSSEMMSNNNNNNNNNTFNENFSYQNMVPSPELSITSSLSPDLTEQIENNFDFCYSDQSLNGIFNQPEEQINFQQIKNDNHFNNNYYQNPEFDQTFVYNNENSLNENISNILTQDYFNDPIINIDFQSTNIESDVTYLYDNMNYSSSGLGIFNSLDVEYFQNSTM</sequence>
<evidence type="ECO:0000313" key="1">
    <source>
        <dbReference type="EMBL" id="RIA88693.1"/>
    </source>
</evidence>
<comment type="caution">
    <text evidence="1">The sequence shown here is derived from an EMBL/GenBank/DDBJ whole genome shotgun (WGS) entry which is preliminary data.</text>
</comment>
<evidence type="ECO:0000313" key="2">
    <source>
        <dbReference type="Proteomes" id="UP000265703"/>
    </source>
</evidence>
<name>A0A397SRD7_9GLOM</name>
<gene>
    <name evidence="1" type="ORF">C1645_231836</name>
</gene>
<dbReference type="Proteomes" id="UP000265703">
    <property type="component" value="Unassembled WGS sequence"/>
</dbReference>
<organism evidence="1 2">
    <name type="scientific">Glomus cerebriforme</name>
    <dbReference type="NCBI Taxonomy" id="658196"/>
    <lineage>
        <taxon>Eukaryota</taxon>
        <taxon>Fungi</taxon>
        <taxon>Fungi incertae sedis</taxon>
        <taxon>Mucoromycota</taxon>
        <taxon>Glomeromycotina</taxon>
        <taxon>Glomeromycetes</taxon>
        <taxon>Glomerales</taxon>
        <taxon>Glomeraceae</taxon>
        <taxon>Glomus</taxon>
    </lineage>
</organism>
<reference evidence="1 2" key="1">
    <citation type="submission" date="2018-06" db="EMBL/GenBank/DDBJ databases">
        <title>Comparative genomics reveals the genomic features of Rhizophagus irregularis, R. cerebriforme, R. diaphanum and Gigaspora rosea, and their symbiotic lifestyle signature.</title>
        <authorList>
            <person name="Morin E."/>
            <person name="San Clemente H."/>
            <person name="Chen E.C.H."/>
            <person name="De La Providencia I."/>
            <person name="Hainaut M."/>
            <person name="Kuo A."/>
            <person name="Kohler A."/>
            <person name="Murat C."/>
            <person name="Tang N."/>
            <person name="Roy S."/>
            <person name="Loubradou J."/>
            <person name="Henrissat B."/>
            <person name="Grigoriev I.V."/>
            <person name="Corradi N."/>
            <person name="Roux C."/>
            <person name="Martin F.M."/>
        </authorList>
    </citation>
    <scope>NUCLEOTIDE SEQUENCE [LARGE SCALE GENOMIC DNA]</scope>
    <source>
        <strain evidence="1 2">DAOM 227022</strain>
    </source>
</reference>
<proteinExistence type="predicted"/>
<evidence type="ECO:0008006" key="3">
    <source>
        <dbReference type="Google" id="ProtNLM"/>
    </source>
</evidence>
<accession>A0A397SRD7</accession>
<dbReference type="InterPro" id="IPR036910">
    <property type="entry name" value="HMG_box_dom_sf"/>
</dbReference>